<dbReference type="Pfam" id="PF00085">
    <property type="entry name" value="Thioredoxin"/>
    <property type="match status" value="1"/>
</dbReference>
<proteinExistence type="predicted"/>
<keyword evidence="2" id="KW-0249">Electron transport</keyword>
<keyword evidence="1" id="KW-0813">Transport</keyword>
<protein>
    <submittedName>
        <fullName evidence="5">FIG000875: Thioredoxin domain-containing protein EC-YbbN</fullName>
    </submittedName>
</protein>
<feature type="domain" description="Thioredoxin" evidence="4">
    <location>
        <begin position="1"/>
        <end position="113"/>
    </location>
</feature>
<dbReference type="AlphaFoldDB" id="A0A3B1DIL0"/>
<dbReference type="InterPro" id="IPR036249">
    <property type="entry name" value="Thioredoxin-like_sf"/>
</dbReference>
<dbReference type="InterPro" id="IPR011990">
    <property type="entry name" value="TPR-like_helical_dom_sf"/>
</dbReference>
<dbReference type="SUPFAM" id="SSF52833">
    <property type="entry name" value="Thioredoxin-like"/>
    <property type="match status" value="1"/>
</dbReference>
<dbReference type="EMBL" id="UOGL01000638">
    <property type="protein sequence ID" value="VAX42259.1"/>
    <property type="molecule type" value="Genomic_DNA"/>
</dbReference>
<dbReference type="SUPFAM" id="SSF48452">
    <property type="entry name" value="TPR-like"/>
    <property type="match status" value="1"/>
</dbReference>
<gene>
    <name evidence="5" type="ORF">MNBD_PLANCTO02-180</name>
</gene>
<organism evidence="5">
    <name type="scientific">hydrothermal vent metagenome</name>
    <dbReference type="NCBI Taxonomy" id="652676"/>
    <lineage>
        <taxon>unclassified sequences</taxon>
        <taxon>metagenomes</taxon>
        <taxon>ecological metagenomes</taxon>
    </lineage>
</organism>
<evidence type="ECO:0000256" key="1">
    <source>
        <dbReference type="ARBA" id="ARBA00022448"/>
    </source>
</evidence>
<dbReference type="GO" id="GO:0005737">
    <property type="term" value="C:cytoplasm"/>
    <property type="evidence" value="ECO:0007669"/>
    <property type="project" value="TreeGrafter"/>
</dbReference>
<evidence type="ECO:0000259" key="4">
    <source>
        <dbReference type="PROSITE" id="PS51352"/>
    </source>
</evidence>
<evidence type="ECO:0000313" key="5">
    <source>
        <dbReference type="EMBL" id="VAX42259.1"/>
    </source>
</evidence>
<evidence type="ECO:0000256" key="2">
    <source>
        <dbReference type="ARBA" id="ARBA00022982"/>
    </source>
</evidence>
<dbReference type="Pfam" id="PF14559">
    <property type="entry name" value="TPR_19"/>
    <property type="match status" value="1"/>
</dbReference>
<dbReference type="GO" id="GO:0015035">
    <property type="term" value="F:protein-disulfide reductase activity"/>
    <property type="evidence" value="ECO:0007669"/>
    <property type="project" value="TreeGrafter"/>
</dbReference>
<dbReference type="InterPro" id="IPR013766">
    <property type="entry name" value="Thioredoxin_domain"/>
</dbReference>
<dbReference type="GO" id="GO:0006950">
    <property type="term" value="P:response to stress"/>
    <property type="evidence" value="ECO:0007669"/>
    <property type="project" value="UniProtKB-ARBA"/>
</dbReference>
<dbReference type="PROSITE" id="PS51352">
    <property type="entry name" value="THIOREDOXIN_2"/>
    <property type="match status" value="1"/>
</dbReference>
<evidence type="ECO:0000256" key="3">
    <source>
        <dbReference type="ARBA" id="ARBA00023157"/>
    </source>
</evidence>
<dbReference type="Gene3D" id="1.25.40.10">
    <property type="entry name" value="Tetratricopeptide repeat domain"/>
    <property type="match status" value="1"/>
</dbReference>
<accession>A0A3B1DIL0</accession>
<name>A0A3B1DIL0_9ZZZZ</name>
<dbReference type="Gene3D" id="3.40.30.10">
    <property type="entry name" value="Glutaredoxin"/>
    <property type="match status" value="1"/>
</dbReference>
<dbReference type="InterPro" id="IPR017937">
    <property type="entry name" value="Thioredoxin_CS"/>
</dbReference>
<dbReference type="Pfam" id="PF14561">
    <property type="entry name" value="TPR_20"/>
    <property type="match status" value="1"/>
</dbReference>
<dbReference type="PANTHER" id="PTHR45663:SF11">
    <property type="entry name" value="GEO12009P1"/>
    <property type="match status" value="1"/>
</dbReference>
<keyword evidence="3" id="KW-1015">Disulfide bond</keyword>
<dbReference type="PROSITE" id="PS00194">
    <property type="entry name" value="THIOREDOXIN_1"/>
    <property type="match status" value="1"/>
</dbReference>
<dbReference type="PANTHER" id="PTHR45663">
    <property type="entry name" value="GEO12009P1"/>
    <property type="match status" value="1"/>
</dbReference>
<reference evidence="5" key="1">
    <citation type="submission" date="2018-06" db="EMBL/GenBank/DDBJ databases">
        <authorList>
            <person name="Zhirakovskaya E."/>
        </authorList>
    </citation>
    <scope>NUCLEOTIDE SEQUENCE</scope>
</reference>
<sequence length="286" mass="31776">MTTSQWIINVNSQTFQQEVIEQSMRLPVVIDFWAEWCEPCKTLMPLLDKLAIEHDGKFLLAKVNIEESQEVAGAFGISSIPFVAAVFQGEIVNQFQGLLPEAQIREWLETFLPSRAQELMTQGMALEETDPQAAEAAYVEALGLEPDVDAIKVRLAIVILAQNRDDEAREIITKLEERGYLEPEAEVVKSQLELRATAAEAGGVEEARAAVAANPENLSLQLILADALAVANKHREALEKCIELIQKDKSGIGQDAKETMVKIFDMLGPQSQLVSEFRRKLATLLY</sequence>
<dbReference type="CDD" id="cd02956">
    <property type="entry name" value="ybbN"/>
    <property type="match status" value="1"/>
</dbReference>